<sequence length="75" mass="8492">MPGSAYLLCYSSSLYGATRVMMISRRWVGGVWKPIRHGAHSLKQTLNVLANRRDTETPHTELPLPVFTSLEKHLN</sequence>
<evidence type="ECO:0000313" key="2">
    <source>
        <dbReference type="Proteomes" id="UP001558613"/>
    </source>
</evidence>
<protein>
    <recommendedName>
        <fullName evidence="3">Secreted protein</fullName>
    </recommendedName>
</protein>
<comment type="caution">
    <text evidence="1">The sequence shown here is derived from an EMBL/GenBank/DDBJ whole genome shotgun (WGS) entry which is preliminary data.</text>
</comment>
<organism evidence="1 2">
    <name type="scientific">Cirrhinus molitorella</name>
    <name type="common">mud carp</name>
    <dbReference type="NCBI Taxonomy" id="172907"/>
    <lineage>
        <taxon>Eukaryota</taxon>
        <taxon>Metazoa</taxon>
        <taxon>Chordata</taxon>
        <taxon>Craniata</taxon>
        <taxon>Vertebrata</taxon>
        <taxon>Euteleostomi</taxon>
        <taxon>Actinopterygii</taxon>
        <taxon>Neopterygii</taxon>
        <taxon>Teleostei</taxon>
        <taxon>Ostariophysi</taxon>
        <taxon>Cypriniformes</taxon>
        <taxon>Cyprinidae</taxon>
        <taxon>Labeoninae</taxon>
        <taxon>Labeonini</taxon>
        <taxon>Cirrhinus</taxon>
    </lineage>
</organism>
<keyword evidence="2" id="KW-1185">Reference proteome</keyword>
<reference evidence="1 2" key="1">
    <citation type="submission" date="2023-09" db="EMBL/GenBank/DDBJ databases">
        <authorList>
            <person name="Wang M."/>
        </authorList>
    </citation>
    <scope>NUCLEOTIDE SEQUENCE [LARGE SCALE GENOMIC DNA]</scope>
    <source>
        <strain evidence="1">GT-2023</strain>
        <tissue evidence="1">Liver</tissue>
    </source>
</reference>
<name>A0ABR3NG04_9TELE</name>
<dbReference type="EMBL" id="JAYMGO010000004">
    <property type="protein sequence ID" value="KAL1275885.1"/>
    <property type="molecule type" value="Genomic_DNA"/>
</dbReference>
<gene>
    <name evidence="1" type="ORF">QQF64_035508</name>
</gene>
<dbReference type="Proteomes" id="UP001558613">
    <property type="component" value="Unassembled WGS sequence"/>
</dbReference>
<proteinExistence type="predicted"/>
<accession>A0ABR3NG04</accession>
<evidence type="ECO:0008006" key="3">
    <source>
        <dbReference type="Google" id="ProtNLM"/>
    </source>
</evidence>
<evidence type="ECO:0000313" key="1">
    <source>
        <dbReference type="EMBL" id="KAL1275885.1"/>
    </source>
</evidence>